<evidence type="ECO:0000256" key="2">
    <source>
        <dbReference type="ARBA" id="ARBA00022692"/>
    </source>
</evidence>
<keyword evidence="6 9" id="KW-1015">Disulfide bond</keyword>
<evidence type="ECO:0000256" key="1">
    <source>
        <dbReference type="ARBA" id="ARBA00004167"/>
    </source>
</evidence>
<gene>
    <name evidence="10" type="ORF">B4U79_07352</name>
</gene>
<dbReference type="InterPro" id="IPR002172">
    <property type="entry name" value="LDrepeatLR_classA_rpt"/>
</dbReference>
<dbReference type="InterPro" id="IPR051221">
    <property type="entry name" value="LDLR-related"/>
</dbReference>
<feature type="disulfide bond" evidence="9">
    <location>
        <begin position="198"/>
        <end position="210"/>
    </location>
</feature>
<dbReference type="PROSITE" id="PS50068">
    <property type="entry name" value="LDLRA_2"/>
    <property type="match status" value="4"/>
</dbReference>
<feature type="non-terminal residue" evidence="10">
    <location>
        <position position="1"/>
    </location>
</feature>
<feature type="disulfide bond" evidence="9">
    <location>
        <begin position="247"/>
        <end position="265"/>
    </location>
</feature>
<dbReference type="PRINTS" id="PR00261">
    <property type="entry name" value="LDLRECEPTOR"/>
</dbReference>
<dbReference type="SUPFAM" id="SSF57424">
    <property type="entry name" value="LDL receptor-like module"/>
    <property type="match status" value="4"/>
</dbReference>
<dbReference type="PANTHER" id="PTHR22722">
    <property type="entry name" value="LOW-DENSITY LIPOPROTEIN RECEPTOR-RELATED PROTEIN 2-RELATED"/>
    <property type="match status" value="1"/>
</dbReference>
<dbReference type="CDD" id="cd00112">
    <property type="entry name" value="LDLa"/>
    <property type="match status" value="4"/>
</dbReference>
<dbReference type="AlphaFoldDB" id="A0A443QQV3"/>
<evidence type="ECO:0000313" key="11">
    <source>
        <dbReference type="Proteomes" id="UP000285301"/>
    </source>
</evidence>
<reference evidence="10 11" key="1">
    <citation type="journal article" date="2018" name="Gigascience">
        <title>Genomes of trombidid mites reveal novel predicted allergens and laterally-transferred genes associated with secondary metabolism.</title>
        <authorList>
            <person name="Dong X."/>
            <person name="Chaisiri K."/>
            <person name="Xia D."/>
            <person name="Armstrong S.D."/>
            <person name="Fang Y."/>
            <person name="Donnelly M.J."/>
            <person name="Kadowaki T."/>
            <person name="McGarry J.W."/>
            <person name="Darby A.C."/>
            <person name="Makepeace B.L."/>
        </authorList>
    </citation>
    <scope>NUCLEOTIDE SEQUENCE [LARGE SCALE GENOMIC DNA]</scope>
    <source>
        <strain evidence="10">UoL-WK</strain>
    </source>
</reference>
<comment type="caution">
    <text evidence="9">Lacks conserved residue(s) required for the propagation of feature annotation.</text>
</comment>
<keyword evidence="2" id="KW-0812">Transmembrane</keyword>
<sequence>LGSKCFSNRDCEAVTPNSVCQSPSLRLSDGGSVCSCKKGFEASKNQTACEAKKTVVISVFDSLTTEASDNLTDISVVSLGKRCNSSLQCRIRDPYSACINGVCECIEKTSECSSFNRGCYNDTFQCRNGKCISWYFVCDKVANCEDGSDEEECIKFHCPKEAFQCKDGTCLSRGSVCNGKWECPDGSDEAQCYKGIKCNSKAHQCKSGQCLPQYTFCNAIDDCLDGSDERPEICEKASSCPKGTHQCANNKCRSTAILCSGVDGCGDNSDEDLCEVCYCKNPLQLS</sequence>
<evidence type="ECO:0000256" key="3">
    <source>
        <dbReference type="ARBA" id="ARBA00022737"/>
    </source>
</evidence>
<evidence type="ECO:0000256" key="9">
    <source>
        <dbReference type="PROSITE-ProRule" id="PRU00124"/>
    </source>
</evidence>
<evidence type="ECO:0000256" key="4">
    <source>
        <dbReference type="ARBA" id="ARBA00022989"/>
    </source>
</evidence>
<feature type="disulfide bond" evidence="9">
    <location>
        <begin position="259"/>
        <end position="274"/>
    </location>
</feature>
<feature type="disulfide bond" evidence="9">
    <location>
        <begin position="138"/>
        <end position="153"/>
    </location>
</feature>
<dbReference type="Pfam" id="PF00057">
    <property type="entry name" value="Ldl_recept_a"/>
    <property type="match status" value="3"/>
</dbReference>
<proteinExistence type="predicted"/>
<feature type="disulfide bond" evidence="9">
    <location>
        <begin position="126"/>
        <end position="144"/>
    </location>
</feature>
<dbReference type="InterPro" id="IPR023415">
    <property type="entry name" value="LDLR_class-A_CS"/>
</dbReference>
<accession>A0A443QQV3</accession>
<dbReference type="OrthoDB" id="9978656at2759"/>
<dbReference type="Gene3D" id="4.10.400.10">
    <property type="entry name" value="Low-density Lipoprotein Receptor"/>
    <property type="match status" value="4"/>
</dbReference>
<keyword evidence="3" id="KW-0677">Repeat</keyword>
<evidence type="ECO:0000256" key="7">
    <source>
        <dbReference type="ARBA" id="ARBA00023170"/>
    </source>
</evidence>
<evidence type="ECO:0000256" key="5">
    <source>
        <dbReference type="ARBA" id="ARBA00023136"/>
    </source>
</evidence>
<dbReference type="GO" id="GO:0005041">
    <property type="term" value="F:low-density lipoprotein particle receptor activity"/>
    <property type="evidence" value="ECO:0007669"/>
    <property type="project" value="TreeGrafter"/>
</dbReference>
<keyword evidence="8" id="KW-0325">Glycoprotein</keyword>
<feature type="disulfide bond" evidence="9">
    <location>
        <begin position="240"/>
        <end position="252"/>
    </location>
</feature>
<feature type="non-terminal residue" evidence="10">
    <location>
        <position position="286"/>
    </location>
</feature>
<dbReference type="PANTHER" id="PTHR22722:SF5">
    <property type="entry name" value="LOW-DENSITY LIPOPROTEIN RECEPTOR-RELATED PROTEIN 1B"/>
    <property type="match status" value="1"/>
</dbReference>
<protein>
    <submittedName>
        <fullName evidence="10">Low-density lipoprotein receptor-related protein 2-like protein</fullName>
    </submittedName>
</protein>
<feature type="disulfide bond" evidence="9">
    <location>
        <begin position="205"/>
        <end position="223"/>
    </location>
</feature>
<comment type="subcellular location">
    <subcellularLocation>
        <location evidence="1">Membrane</location>
        <topology evidence="1">Single-pass membrane protein</topology>
    </subcellularLocation>
</comment>
<keyword evidence="4" id="KW-1133">Transmembrane helix</keyword>
<dbReference type="SMART" id="SM00192">
    <property type="entry name" value="LDLa"/>
    <property type="match status" value="4"/>
</dbReference>
<keyword evidence="11" id="KW-1185">Reference proteome</keyword>
<name>A0A443QQV3_9ACAR</name>
<feature type="disulfide bond" evidence="9">
    <location>
        <begin position="177"/>
        <end position="192"/>
    </location>
</feature>
<dbReference type="EMBL" id="NCKU01004969">
    <property type="protein sequence ID" value="RWS05191.1"/>
    <property type="molecule type" value="Genomic_DNA"/>
</dbReference>
<keyword evidence="7 10" id="KW-0675">Receptor</keyword>
<dbReference type="InterPro" id="IPR036055">
    <property type="entry name" value="LDL_receptor-like_sf"/>
</dbReference>
<dbReference type="PROSITE" id="PS01209">
    <property type="entry name" value="LDLRA_1"/>
    <property type="match status" value="3"/>
</dbReference>
<feature type="disulfide bond" evidence="9">
    <location>
        <begin position="165"/>
        <end position="183"/>
    </location>
</feature>
<feature type="disulfide bond" evidence="9">
    <location>
        <begin position="119"/>
        <end position="131"/>
    </location>
</feature>
<keyword evidence="10" id="KW-0449">Lipoprotein</keyword>
<comment type="caution">
    <text evidence="10">The sequence shown here is derived from an EMBL/GenBank/DDBJ whole genome shotgun (WGS) entry which is preliminary data.</text>
</comment>
<evidence type="ECO:0000313" key="10">
    <source>
        <dbReference type="EMBL" id="RWS05191.1"/>
    </source>
</evidence>
<dbReference type="GO" id="GO:0043235">
    <property type="term" value="C:receptor complex"/>
    <property type="evidence" value="ECO:0007669"/>
    <property type="project" value="TreeGrafter"/>
</dbReference>
<organism evidence="10 11">
    <name type="scientific">Dinothrombium tinctorium</name>
    <dbReference type="NCBI Taxonomy" id="1965070"/>
    <lineage>
        <taxon>Eukaryota</taxon>
        <taxon>Metazoa</taxon>
        <taxon>Ecdysozoa</taxon>
        <taxon>Arthropoda</taxon>
        <taxon>Chelicerata</taxon>
        <taxon>Arachnida</taxon>
        <taxon>Acari</taxon>
        <taxon>Acariformes</taxon>
        <taxon>Trombidiformes</taxon>
        <taxon>Prostigmata</taxon>
        <taxon>Anystina</taxon>
        <taxon>Parasitengona</taxon>
        <taxon>Trombidioidea</taxon>
        <taxon>Trombidiidae</taxon>
        <taxon>Dinothrombium</taxon>
    </lineage>
</organism>
<dbReference type="GO" id="GO:0005886">
    <property type="term" value="C:plasma membrane"/>
    <property type="evidence" value="ECO:0007669"/>
    <property type="project" value="TreeGrafter"/>
</dbReference>
<feature type="disulfide bond" evidence="9">
    <location>
        <begin position="158"/>
        <end position="170"/>
    </location>
</feature>
<evidence type="ECO:0000256" key="8">
    <source>
        <dbReference type="ARBA" id="ARBA00023180"/>
    </source>
</evidence>
<evidence type="ECO:0000256" key="6">
    <source>
        <dbReference type="ARBA" id="ARBA00023157"/>
    </source>
</evidence>
<keyword evidence="5" id="KW-0472">Membrane</keyword>
<dbReference type="Proteomes" id="UP000285301">
    <property type="component" value="Unassembled WGS sequence"/>
</dbReference>
<dbReference type="STRING" id="1965070.A0A443QQV3"/>